<protein>
    <recommendedName>
        <fullName evidence="4">Ribosomal protein S4</fullName>
    </recommendedName>
</protein>
<dbReference type="EMBL" id="JACXVP010000028">
    <property type="protein sequence ID" value="KAG5568875.1"/>
    <property type="molecule type" value="Genomic_DNA"/>
</dbReference>
<accession>A0A9J5W070</accession>
<organism evidence="2 3">
    <name type="scientific">Solanum commersonii</name>
    <name type="common">Commerson's wild potato</name>
    <name type="synonym">Commerson's nightshade</name>
    <dbReference type="NCBI Taxonomy" id="4109"/>
    <lineage>
        <taxon>Eukaryota</taxon>
        <taxon>Viridiplantae</taxon>
        <taxon>Streptophyta</taxon>
        <taxon>Embryophyta</taxon>
        <taxon>Tracheophyta</taxon>
        <taxon>Spermatophyta</taxon>
        <taxon>Magnoliopsida</taxon>
        <taxon>eudicotyledons</taxon>
        <taxon>Gunneridae</taxon>
        <taxon>Pentapetalae</taxon>
        <taxon>asterids</taxon>
        <taxon>lamiids</taxon>
        <taxon>Solanales</taxon>
        <taxon>Solanaceae</taxon>
        <taxon>Solanoideae</taxon>
        <taxon>Solaneae</taxon>
        <taxon>Solanum</taxon>
    </lineage>
</organism>
<name>A0A9J5W070_SOLCO</name>
<dbReference type="AlphaFoldDB" id="A0A9J5W070"/>
<sequence>MVLLSDNYLNTFVRREKPRGQQVKFYYNYLKCIWITSFFDWVWLPLFPRPSINIPKLSANPEILLRKRMNKIRELDSNFSRFIPSGGIIKSFDPSPFQYKGLVNQIIDSKWVGLKINELLVVEYYSRQT</sequence>
<keyword evidence="1" id="KW-1133">Transmembrane helix</keyword>
<dbReference type="SUPFAM" id="SSF55174">
    <property type="entry name" value="Alpha-L RNA-binding motif"/>
    <property type="match status" value="1"/>
</dbReference>
<gene>
    <name evidence="2" type="ORF">H5410_064119</name>
</gene>
<keyword evidence="1" id="KW-0812">Transmembrane</keyword>
<keyword evidence="1" id="KW-0472">Membrane</keyword>
<dbReference type="OrthoDB" id="2443at2759"/>
<dbReference type="Proteomes" id="UP000824120">
    <property type="component" value="Unassembled WGS sequence"/>
</dbReference>
<comment type="caution">
    <text evidence="2">The sequence shown here is derived from an EMBL/GenBank/DDBJ whole genome shotgun (WGS) entry which is preliminary data.</text>
</comment>
<keyword evidence="3" id="KW-1185">Reference proteome</keyword>
<evidence type="ECO:0000313" key="3">
    <source>
        <dbReference type="Proteomes" id="UP000824120"/>
    </source>
</evidence>
<proteinExistence type="predicted"/>
<feature type="transmembrane region" description="Helical" evidence="1">
    <location>
        <begin position="25"/>
        <end position="44"/>
    </location>
</feature>
<reference evidence="2" key="1">
    <citation type="submission" date="2020-09" db="EMBL/GenBank/DDBJ databases">
        <title>De no assembly of potato wild relative species, Solanum commersonii.</title>
        <authorList>
            <person name="Cho K."/>
        </authorList>
    </citation>
    <scope>NUCLEOTIDE SEQUENCE</scope>
    <source>
        <strain evidence="2">LZ3.2</strain>
        <tissue evidence="2">Leaf</tissue>
    </source>
</reference>
<evidence type="ECO:0008006" key="4">
    <source>
        <dbReference type="Google" id="ProtNLM"/>
    </source>
</evidence>
<evidence type="ECO:0000256" key="1">
    <source>
        <dbReference type="SAM" id="Phobius"/>
    </source>
</evidence>
<evidence type="ECO:0000313" key="2">
    <source>
        <dbReference type="EMBL" id="KAG5568875.1"/>
    </source>
</evidence>